<organism evidence="1 2">
    <name type="scientific">Streptomyces natalensis ATCC 27448</name>
    <dbReference type="NCBI Taxonomy" id="1240678"/>
    <lineage>
        <taxon>Bacteria</taxon>
        <taxon>Bacillati</taxon>
        <taxon>Actinomycetota</taxon>
        <taxon>Actinomycetes</taxon>
        <taxon>Kitasatosporales</taxon>
        <taxon>Streptomycetaceae</taxon>
        <taxon>Streptomyces</taxon>
    </lineage>
</organism>
<evidence type="ECO:0000313" key="2">
    <source>
        <dbReference type="Proteomes" id="UP000032458"/>
    </source>
</evidence>
<dbReference type="AlphaFoldDB" id="A0A0D7CW79"/>
<dbReference type="PATRIC" id="fig|1240678.4.peg.36"/>
<evidence type="ECO:0000313" key="1">
    <source>
        <dbReference type="EMBL" id="KIZ19642.1"/>
    </source>
</evidence>
<comment type="caution">
    <text evidence="1">The sequence shown here is derived from an EMBL/GenBank/DDBJ whole genome shotgun (WGS) entry which is preliminary data.</text>
</comment>
<dbReference type="EMBL" id="JRKI01000002">
    <property type="protein sequence ID" value="KIZ19642.1"/>
    <property type="molecule type" value="Genomic_DNA"/>
</dbReference>
<sequence length="97" mass="10695">MLTGPAFTAHEERRLHLIIPFDREKQDYVDYSTLRLFAAVYPEDVTLAPLIASSYWRRLADGSETEQARFFAEVATRVSSAAAAAGTRAARSSSTAV</sequence>
<reference evidence="1 2" key="1">
    <citation type="submission" date="2014-09" db="EMBL/GenBank/DDBJ databases">
        <title>Draft genome sequence of Streptomyces natalensis ATCC 27448, producer of the antifungal pimaricin.</title>
        <authorList>
            <person name="Mendes M.V."/>
            <person name="Beites T."/>
            <person name="Pires S."/>
            <person name="Santos C.L."/>
            <person name="Moradas-Ferreira P."/>
        </authorList>
    </citation>
    <scope>NUCLEOTIDE SEQUENCE [LARGE SCALE GENOMIC DNA]</scope>
    <source>
        <strain evidence="1 2">ATCC 27448</strain>
    </source>
</reference>
<gene>
    <name evidence="1" type="ORF">SNA_00155</name>
</gene>
<keyword evidence="2" id="KW-1185">Reference proteome</keyword>
<accession>A0A0D7CW79</accession>
<protein>
    <submittedName>
        <fullName evidence="1">Uncharacterized protein</fullName>
    </submittedName>
</protein>
<dbReference type="RefSeq" id="WP_030073461.1">
    <property type="nucleotide sequence ID" value="NZ_JRKI01000002.1"/>
</dbReference>
<name>A0A0D7CW79_9ACTN</name>
<dbReference type="Proteomes" id="UP000032458">
    <property type="component" value="Unassembled WGS sequence"/>
</dbReference>
<proteinExistence type="predicted"/>